<comment type="caution">
    <text evidence="2">The sequence shown here is derived from an EMBL/GenBank/DDBJ whole genome shotgun (WGS) entry which is preliminary data.</text>
</comment>
<feature type="compositionally biased region" description="Polar residues" evidence="1">
    <location>
        <begin position="145"/>
        <end position="158"/>
    </location>
</feature>
<evidence type="ECO:0000256" key="1">
    <source>
        <dbReference type="SAM" id="MobiDB-lite"/>
    </source>
</evidence>
<feature type="region of interest" description="Disordered" evidence="1">
    <location>
        <begin position="104"/>
        <end position="124"/>
    </location>
</feature>
<reference evidence="2" key="1">
    <citation type="submission" date="2022-11" db="EMBL/GenBank/DDBJ databases">
        <authorList>
            <person name="Petersen C."/>
        </authorList>
    </citation>
    <scope>NUCLEOTIDE SEQUENCE</scope>
    <source>
        <strain evidence="2">IBT 21917</strain>
    </source>
</reference>
<dbReference type="AlphaFoldDB" id="A0A9W9HTA0"/>
<feature type="compositionally biased region" description="Acidic residues" evidence="1">
    <location>
        <begin position="162"/>
        <end position="174"/>
    </location>
</feature>
<name>A0A9W9HTA0_9EURO</name>
<dbReference type="Proteomes" id="UP001146351">
    <property type="component" value="Unassembled WGS sequence"/>
</dbReference>
<reference evidence="2" key="2">
    <citation type="journal article" date="2023" name="IMA Fungus">
        <title>Comparative genomic study of the Penicillium genus elucidates a diverse pangenome and 15 lateral gene transfer events.</title>
        <authorList>
            <person name="Petersen C."/>
            <person name="Sorensen T."/>
            <person name="Nielsen M.R."/>
            <person name="Sondergaard T.E."/>
            <person name="Sorensen J.L."/>
            <person name="Fitzpatrick D.A."/>
            <person name="Frisvad J.C."/>
            <person name="Nielsen K.L."/>
        </authorList>
    </citation>
    <scope>NUCLEOTIDE SEQUENCE</scope>
    <source>
        <strain evidence="2">IBT 21917</strain>
    </source>
</reference>
<keyword evidence="3" id="KW-1185">Reference proteome</keyword>
<protein>
    <submittedName>
        <fullName evidence="2">Uncharacterized protein</fullName>
    </submittedName>
</protein>
<proteinExistence type="predicted"/>
<evidence type="ECO:0000313" key="2">
    <source>
        <dbReference type="EMBL" id="KAJ5156228.1"/>
    </source>
</evidence>
<organism evidence="2 3">
    <name type="scientific">Penicillium capsulatum</name>
    <dbReference type="NCBI Taxonomy" id="69766"/>
    <lineage>
        <taxon>Eukaryota</taxon>
        <taxon>Fungi</taxon>
        <taxon>Dikarya</taxon>
        <taxon>Ascomycota</taxon>
        <taxon>Pezizomycotina</taxon>
        <taxon>Eurotiomycetes</taxon>
        <taxon>Eurotiomycetidae</taxon>
        <taxon>Eurotiales</taxon>
        <taxon>Aspergillaceae</taxon>
        <taxon>Penicillium</taxon>
    </lineage>
</organism>
<accession>A0A9W9HTA0</accession>
<feature type="region of interest" description="Disordered" evidence="1">
    <location>
        <begin position="1"/>
        <end position="45"/>
    </location>
</feature>
<feature type="region of interest" description="Disordered" evidence="1">
    <location>
        <begin position="142"/>
        <end position="187"/>
    </location>
</feature>
<evidence type="ECO:0000313" key="3">
    <source>
        <dbReference type="Proteomes" id="UP001146351"/>
    </source>
</evidence>
<dbReference type="EMBL" id="JAPQKO010000006">
    <property type="protein sequence ID" value="KAJ5156228.1"/>
    <property type="molecule type" value="Genomic_DNA"/>
</dbReference>
<gene>
    <name evidence="2" type="ORF">N7492_009031</name>
</gene>
<dbReference type="OrthoDB" id="5336357at2759"/>
<sequence>MSLKRKAPFASAIPSSPLAPPPSEWDDTSNHLHSRTRKRFRDDRPSDKIVYEKTLRWIFSAQQQQQQQTAAMDTSDETMDSESMLPTPETIDPRQQTLLRFFQPRTQPGSPFRPSRHALAPRANETAMEHDEILRRQVFNGMNPAVSSTTSETTSPGNNMDVDMDVDMDTEETSDGSYNASKPMAWM</sequence>
<feature type="region of interest" description="Disordered" evidence="1">
    <location>
        <begin position="62"/>
        <end position="89"/>
    </location>
</feature>